<dbReference type="EMBL" id="KZ819637">
    <property type="protein sequence ID" value="PWN89322.1"/>
    <property type="molecule type" value="Genomic_DNA"/>
</dbReference>
<name>A0A316YJF4_9BASI</name>
<dbReference type="PANTHER" id="PTHR48100:SF1">
    <property type="entry name" value="HISTIDINE PHOSPHATASE FAMILY PROTEIN-RELATED"/>
    <property type="match status" value="1"/>
</dbReference>
<evidence type="ECO:0000313" key="2">
    <source>
        <dbReference type="Proteomes" id="UP000245768"/>
    </source>
</evidence>
<dbReference type="InterPro" id="IPR029033">
    <property type="entry name" value="His_PPase_superfam"/>
</dbReference>
<dbReference type="PANTHER" id="PTHR48100">
    <property type="entry name" value="BROAD-SPECIFICITY PHOSPHATASE YOR283W-RELATED"/>
    <property type="match status" value="1"/>
</dbReference>
<accession>A0A316YJF4</accession>
<dbReference type="GO" id="GO:0005737">
    <property type="term" value="C:cytoplasm"/>
    <property type="evidence" value="ECO:0007669"/>
    <property type="project" value="TreeGrafter"/>
</dbReference>
<organism evidence="1 2">
    <name type="scientific">Acaromyces ingoldii</name>
    <dbReference type="NCBI Taxonomy" id="215250"/>
    <lineage>
        <taxon>Eukaryota</taxon>
        <taxon>Fungi</taxon>
        <taxon>Dikarya</taxon>
        <taxon>Basidiomycota</taxon>
        <taxon>Ustilaginomycotina</taxon>
        <taxon>Exobasidiomycetes</taxon>
        <taxon>Exobasidiales</taxon>
        <taxon>Cryptobasidiaceae</taxon>
        <taxon>Acaromyces</taxon>
    </lineage>
</organism>
<dbReference type="InterPro" id="IPR050275">
    <property type="entry name" value="PGM_Phosphatase"/>
</dbReference>
<dbReference type="Proteomes" id="UP000245768">
    <property type="component" value="Unassembled WGS sequence"/>
</dbReference>
<dbReference type="AlphaFoldDB" id="A0A316YJF4"/>
<proteinExistence type="predicted"/>
<sequence>MSFNLPKSRYHFKAQPGYFVYTDPSIDNTELPAIADNFGLAEGKTWKGLLDDIQAQNKRSGETGEVYKLIYAARHGEGHHNVAEAKYGTKAWDDHWSLLTGDGELIWGPDPSLTSVGEGQARDARRIWNNLLSEGAPDPPPLPGAYFSSPMIRSAKTLYLTFEGRTPAKPVVILESIREDFKDRHTCDERSKRSDVAAEWEPKGWIIDSKMEEEDTLFKSDYKETHETMAKRLADALSDIFERTEGIDVINITSHSGVMQALFRAVDHDDFKPKTGGMVPLLIKGTRRSNK</sequence>
<dbReference type="GeneID" id="37047071"/>
<gene>
    <name evidence="1" type="ORF">FA10DRAFT_302673</name>
</gene>
<reference evidence="1 2" key="1">
    <citation type="journal article" date="2018" name="Mol. Biol. Evol.">
        <title>Broad Genomic Sampling Reveals a Smut Pathogenic Ancestry of the Fungal Clade Ustilaginomycotina.</title>
        <authorList>
            <person name="Kijpornyongpan T."/>
            <person name="Mondo S.J."/>
            <person name="Barry K."/>
            <person name="Sandor L."/>
            <person name="Lee J."/>
            <person name="Lipzen A."/>
            <person name="Pangilinan J."/>
            <person name="LaButti K."/>
            <person name="Hainaut M."/>
            <person name="Henrissat B."/>
            <person name="Grigoriev I.V."/>
            <person name="Spatafora J.W."/>
            <person name="Aime M.C."/>
        </authorList>
    </citation>
    <scope>NUCLEOTIDE SEQUENCE [LARGE SCALE GENOMIC DNA]</scope>
    <source>
        <strain evidence="1 2">MCA 4198</strain>
    </source>
</reference>
<protein>
    <submittedName>
        <fullName evidence="1">Phosphoglycerate mutase-like protein</fullName>
    </submittedName>
</protein>
<keyword evidence="2" id="KW-1185">Reference proteome</keyword>
<dbReference type="Pfam" id="PF00300">
    <property type="entry name" value="His_Phos_1"/>
    <property type="match status" value="1"/>
</dbReference>
<dbReference type="GO" id="GO:0016791">
    <property type="term" value="F:phosphatase activity"/>
    <property type="evidence" value="ECO:0007669"/>
    <property type="project" value="TreeGrafter"/>
</dbReference>
<evidence type="ECO:0000313" key="1">
    <source>
        <dbReference type="EMBL" id="PWN89322.1"/>
    </source>
</evidence>
<dbReference type="Gene3D" id="3.40.50.1240">
    <property type="entry name" value="Phosphoglycerate mutase-like"/>
    <property type="match status" value="1"/>
</dbReference>
<dbReference type="RefSeq" id="XP_025376520.1">
    <property type="nucleotide sequence ID" value="XM_025525155.1"/>
</dbReference>
<dbReference type="InterPro" id="IPR013078">
    <property type="entry name" value="His_Pase_superF_clade-1"/>
</dbReference>
<dbReference type="OrthoDB" id="496981at2759"/>
<dbReference type="SUPFAM" id="SSF53254">
    <property type="entry name" value="Phosphoglycerate mutase-like"/>
    <property type="match status" value="1"/>
</dbReference>
<dbReference type="InParanoid" id="A0A316YJF4"/>
<dbReference type="SMART" id="SM00855">
    <property type="entry name" value="PGAM"/>
    <property type="match status" value="1"/>
</dbReference>